<dbReference type="Pfam" id="PF21526">
    <property type="entry name" value="PGRS"/>
    <property type="match status" value="1"/>
</dbReference>
<dbReference type="GO" id="GO:1901136">
    <property type="term" value="P:carbohydrate derivative catabolic process"/>
    <property type="evidence" value="ECO:0007669"/>
    <property type="project" value="UniProtKB-ARBA"/>
</dbReference>
<keyword evidence="3 7" id="KW-0326">Glycosidase</keyword>
<dbReference type="GO" id="GO:0016042">
    <property type="term" value="P:lipid catabolic process"/>
    <property type="evidence" value="ECO:0007669"/>
    <property type="project" value="UniProtKB-ARBA"/>
</dbReference>
<accession>A0A378W817</accession>
<keyword evidence="2 7" id="KW-0378">Hydrolase</keyword>
<dbReference type="InterPro" id="IPR013780">
    <property type="entry name" value="Glyco_hydro_b"/>
</dbReference>
<name>A0A378W817_9MYCO</name>
<gene>
    <name evidence="7" type="primary">cel5A</name>
    <name evidence="7" type="ORF">NCTC4524_04522</name>
</gene>
<dbReference type="InterPro" id="IPR017853">
    <property type="entry name" value="GH"/>
</dbReference>
<dbReference type="InterPro" id="IPR041036">
    <property type="entry name" value="GH5_C"/>
</dbReference>
<protein>
    <submittedName>
        <fullName evidence="7">Endoglycoceramidase</fullName>
        <ecNumber evidence="7">3.2.1.4</ecNumber>
    </submittedName>
</protein>
<dbReference type="PANTHER" id="PTHR31308">
    <property type="match status" value="1"/>
</dbReference>
<evidence type="ECO:0000313" key="7">
    <source>
        <dbReference type="EMBL" id="SUA28542.1"/>
    </source>
</evidence>
<dbReference type="InterPro" id="IPR001547">
    <property type="entry name" value="Glyco_hydro_5"/>
</dbReference>
<dbReference type="GO" id="GO:0008810">
    <property type="term" value="F:cellulase activity"/>
    <property type="evidence" value="ECO:0007669"/>
    <property type="project" value="UniProtKB-EC"/>
</dbReference>
<organism evidence="7 8">
    <name type="scientific">Mycolicibacterium senegalense</name>
    <dbReference type="NCBI Taxonomy" id="1796"/>
    <lineage>
        <taxon>Bacteria</taxon>
        <taxon>Bacillati</taxon>
        <taxon>Actinomycetota</taxon>
        <taxon>Actinomycetes</taxon>
        <taxon>Mycobacteriales</taxon>
        <taxon>Mycobacteriaceae</taxon>
        <taxon>Mycolicibacterium</taxon>
    </lineage>
</organism>
<reference evidence="7 8" key="1">
    <citation type="submission" date="2018-06" db="EMBL/GenBank/DDBJ databases">
        <authorList>
            <consortium name="Pathogen Informatics"/>
            <person name="Doyle S."/>
        </authorList>
    </citation>
    <scope>NUCLEOTIDE SEQUENCE [LARGE SCALE GENOMIC DNA]</scope>
    <source>
        <strain evidence="7 8">NCTC4524</strain>
    </source>
</reference>
<dbReference type="Pfam" id="PF18564">
    <property type="entry name" value="Glyco_hydro_5_C"/>
    <property type="match status" value="1"/>
</dbReference>
<evidence type="ECO:0000256" key="3">
    <source>
        <dbReference type="ARBA" id="ARBA00023295"/>
    </source>
</evidence>
<dbReference type="InterPro" id="IPR048996">
    <property type="entry name" value="PGRS_rpt"/>
</dbReference>
<dbReference type="EC" id="3.2.1.4" evidence="7"/>
<dbReference type="AlphaFoldDB" id="A0A378W817"/>
<dbReference type="GO" id="GO:0000272">
    <property type="term" value="P:polysaccharide catabolic process"/>
    <property type="evidence" value="ECO:0007669"/>
    <property type="project" value="InterPro"/>
</dbReference>
<evidence type="ECO:0000256" key="2">
    <source>
        <dbReference type="ARBA" id="ARBA00022801"/>
    </source>
</evidence>
<evidence type="ECO:0000259" key="5">
    <source>
        <dbReference type="Pfam" id="PF00150"/>
    </source>
</evidence>
<proteinExistence type="inferred from homology"/>
<evidence type="ECO:0000256" key="4">
    <source>
        <dbReference type="SAM" id="MobiDB-lite"/>
    </source>
</evidence>
<dbReference type="InterPro" id="IPR052066">
    <property type="entry name" value="Glycosphingolipid_Hydrolases"/>
</dbReference>
<dbReference type="Gene3D" id="3.20.20.80">
    <property type="entry name" value="Glycosidases"/>
    <property type="match status" value="1"/>
</dbReference>
<sequence length="1120" mass="115185">MLTWAALGVASRRTNVVESKIVGPQSIVTTQLSQSPAARVGVVLYDPIHDAVQAWITSPVGQAVDGFINTATGSYAIGNGAAGTAEHPDGGAGGWLLGDGGAGWHSTTAGQAGGAGGAAGLLGNGGAGGMGGTGAAGGRGGVGGLLMGVGGLGGDGGSATSGARGGAGGFGGDGRGLFFGLGGGGGDGGDGAVGGIGGDGGNGSKLFGIGGNGGDAGDSAVGGQANGLVALGGAGGIAGIFGTHGDVGRFGTIAGAPPSMPGTGKLTTTGTWFTNSDGQVVLMHGVNVVYKVPPYDPSAMGFSDDDAQFLADNGFNVVRLGINWAAVEPEPGVIDTDYLAGIEQTVQTLSDHGIYTFIDMHQDLYSTELHGEGAPGWATQTGGLPNPDLGALLGQFVVNYYLSPAQNHAWDAFWANADAPDGVGLQNHYAQSWQAVASYFGDNPDVIGYNIINEPWVGSGWLATILNGSFFGTQQLTPLYNQTIAAIRSVDPNTPVFISPASPAVDEISAILFGQPVALGTIADPNTVLEYHGYGNVAGINLSSIVGPILARRAAVYAANHELPAFMGEFGATSDRDALAAETQAADAKQIGWADWAYSGIGEITSSASPSDQSLVYDPSLPPVGDNVNTSNLQALSKPYPQVVSGTPQGWTVSEDGKFTFTYSTERVDGTGAFAAGSQTTISTPAVQYPNGYEVVVTGGHVVSSPNDARLVIASDPGATVVTVTVTGNPTTSGASSRRDEGVIPQWGTASAHREDGPETDRRVHHLVVGLTRLLERKDLDHGPRFGQDAVFDRFGHRIDVGECALDSGLSTKEVQGRPADGLVGHRGEDELTVGSQTADQRCDGIRVRCGGHNDRRTTEGSQLLGDITGRRVDVVVCTELTGKLCLVGTAGDGGHLITGLARVLHGEVTQSADTGHGNQVAHLGLAVFQRAEHGLAGAQDGSCFLRGDAVRDLDEPLRERDHVLGIAAVHRHARRIVLAAMPTDTDPLADLPAFDLLAERVDDADNLMSGDARVGRRPPVHNLRLTMTDAARLNLDADLPGHGLRHRKLGEFQRLPLGGNLDGHHCCHRRYSLFSHVRAARVTTRSVSSTVRRSHSASRAGLPVPVRGMHDSARDRPVK</sequence>
<feature type="compositionally biased region" description="Basic and acidic residues" evidence="4">
    <location>
        <begin position="1109"/>
        <end position="1120"/>
    </location>
</feature>
<evidence type="ECO:0000313" key="8">
    <source>
        <dbReference type="Proteomes" id="UP000254945"/>
    </source>
</evidence>
<dbReference type="Proteomes" id="UP000254945">
    <property type="component" value="Unassembled WGS sequence"/>
</dbReference>
<feature type="domain" description="Glycoside hydrolase family 5" evidence="5">
    <location>
        <begin position="303"/>
        <end position="599"/>
    </location>
</feature>
<dbReference type="PANTHER" id="PTHR31308:SF3">
    <property type="entry name" value="ENDOGLYCOCERAMIDASE"/>
    <property type="match status" value="1"/>
</dbReference>
<comment type="similarity">
    <text evidence="1">Belongs to the glycosyl hydrolase 5 (cellulase A) family.</text>
</comment>
<evidence type="ECO:0000259" key="6">
    <source>
        <dbReference type="Pfam" id="PF18564"/>
    </source>
</evidence>
<dbReference type="EMBL" id="UGQQ01000002">
    <property type="protein sequence ID" value="SUA28542.1"/>
    <property type="molecule type" value="Genomic_DNA"/>
</dbReference>
<dbReference type="Pfam" id="PF00150">
    <property type="entry name" value="Cellulase"/>
    <property type="match status" value="1"/>
</dbReference>
<dbReference type="Gene3D" id="2.60.40.1180">
    <property type="entry name" value="Golgi alpha-mannosidase II"/>
    <property type="match status" value="1"/>
</dbReference>
<feature type="domain" description="Glycoside hydrolase family 5 C-terminal" evidence="6">
    <location>
        <begin position="639"/>
        <end position="726"/>
    </location>
</feature>
<feature type="region of interest" description="Disordered" evidence="4">
    <location>
        <begin position="1086"/>
        <end position="1120"/>
    </location>
</feature>
<evidence type="ECO:0000256" key="1">
    <source>
        <dbReference type="ARBA" id="ARBA00005641"/>
    </source>
</evidence>
<dbReference type="SUPFAM" id="SSF51445">
    <property type="entry name" value="(Trans)glycosidases"/>
    <property type="match status" value="1"/>
</dbReference>